<dbReference type="EMBL" id="JBANRG010000009">
    <property type="protein sequence ID" value="KAK7463747.1"/>
    <property type="molecule type" value="Genomic_DNA"/>
</dbReference>
<protein>
    <submittedName>
        <fullName evidence="2">Uncharacterized protein</fullName>
    </submittedName>
</protein>
<proteinExistence type="predicted"/>
<feature type="compositionally biased region" description="Low complexity" evidence="1">
    <location>
        <begin position="1"/>
        <end position="26"/>
    </location>
</feature>
<evidence type="ECO:0000256" key="1">
    <source>
        <dbReference type="SAM" id="MobiDB-lite"/>
    </source>
</evidence>
<keyword evidence="4" id="KW-1185">Reference proteome</keyword>
<organism evidence="2 4">
    <name type="scientific">Marasmiellus scandens</name>
    <dbReference type="NCBI Taxonomy" id="2682957"/>
    <lineage>
        <taxon>Eukaryota</taxon>
        <taxon>Fungi</taxon>
        <taxon>Dikarya</taxon>
        <taxon>Basidiomycota</taxon>
        <taxon>Agaricomycotina</taxon>
        <taxon>Agaricomycetes</taxon>
        <taxon>Agaricomycetidae</taxon>
        <taxon>Agaricales</taxon>
        <taxon>Marasmiineae</taxon>
        <taxon>Omphalotaceae</taxon>
        <taxon>Marasmiellus</taxon>
    </lineage>
</organism>
<feature type="compositionally biased region" description="Basic and acidic residues" evidence="1">
    <location>
        <begin position="263"/>
        <end position="272"/>
    </location>
</feature>
<feature type="compositionally biased region" description="Basic residues" evidence="1">
    <location>
        <begin position="172"/>
        <end position="181"/>
    </location>
</feature>
<dbReference type="EMBL" id="JBANRG010000006">
    <property type="protein sequence ID" value="KAK7465713.1"/>
    <property type="molecule type" value="Genomic_DNA"/>
</dbReference>
<gene>
    <name evidence="3" type="ORF">VKT23_005684</name>
    <name evidence="2" type="ORF">VKT23_007086</name>
</gene>
<feature type="region of interest" description="Disordered" evidence="1">
    <location>
        <begin position="1"/>
        <end position="182"/>
    </location>
</feature>
<feature type="compositionally biased region" description="Low complexity" evidence="1">
    <location>
        <begin position="87"/>
        <end position="108"/>
    </location>
</feature>
<evidence type="ECO:0000313" key="2">
    <source>
        <dbReference type="EMBL" id="KAK7463747.1"/>
    </source>
</evidence>
<reference evidence="2 4" key="1">
    <citation type="submission" date="2024-01" db="EMBL/GenBank/DDBJ databases">
        <title>A draft genome for the cacao thread blight pathogen Marasmiellus scandens.</title>
        <authorList>
            <person name="Baruah I.K."/>
            <person name="Leung J."/>
            <person name="Bukari Y."/>
            <person name="Amoako-Attah I."/>
            <person name="Meinhardt L.W."/>
            <person name="Bailey B.A."/>
            <person name="Cohen S.P."/>
        </authorList>
    </citation>
    <scope>NUCLEOTIDE SEQUENCE [LARGE SCALE GENOMIC DNA]</scope>
    <source>
        <strain evidence="2 4">GH-19</strain>
    </source>
</reference>
<accession>A0ABR1JLS0</accession>
<sequence>MVSPATSPLSTPTSPLPTSSLKSPQSIHIDNYAPIRGEPIPPTTNDLDAEEKARLLKKTRKLSRVFGEIPVLPSQQVPHRGSSLHQRTSSLAASESSHSSRSPRRSPSQQNLPYISEVPYDDNRAVQPRKSQQRQRTSREHSLRSVSSQPGGFRSHDETSPPNSPTSTQSSRRGRMAKLRRHLGEDNIPVELVSDILPVKYRKSLDTLSLEKSKKRSNQGKQLRKTRSFAVEKSSMAIPIQDAVDFHRRYVQNFGEAGIMHGETSRSGEVHTHNAAAPEPLNRSEEVDSSSSSHSEHRQTLLESALPNSSFLSLTPRHSEEDLRSRRRNNSSASIETMDSSLAFVSTGGFQERRRRAAKLTQFFGVGYQDISASLPYVAYDIPRSSSLPGPGARVDIKMSGRRFWGDGHGTLRDADIVDVIDKLRDLKAS</sequence>
<evidence type="ECO:0000313" key="3">
    <source>
        <dbReference type="EMBL" id="KAK7465713.1"/>
    </source>
</evidence>
<dbReference type="Proteomes" id="UP001498398">
    <property type="component" value="Unassembled WGS sequence"/>
</dbReference>
<comment type="caution">
    <text evidence="2">The sequence shown here is derived from an EMBL/GenBank/DDBJ whole genome shotgun (WGS) entry which is preliminary data.</text>
</comment>
<feature type="region of interest" description="Disordered" evidence="1">
    <location>
        <begin position="261"/>
        <end position="334"/>
    </location>
</feature>
<name>A0ABR1JLS0_9AGAR</name>
<evidence type="ECO:0000313" key="4">
    <source>
        <dbReference type="Proteomes" id="UP001498398"/>
    </source>
</evidence>